<dbReference type="Gene3D" id="3.20.20.140">
    <property type="entry name" value="Metal-dependent hydrolases"/>
    <property type="match status" value="1"/>
</dbReference>
<dbReference type="EC" id="3.5.1.25" evidence="3"/>
<dbReference type="GO" id="GO:0006046">
    <property type="term" value="P:N-acetylglucosamine catabolic process"/>
    <property type="evidence" value="ECO:0007669"/>
    <property type="project" value="TreeGrafter"/>
</dbReference>
<evidence type="ECO:0000256" key="1">
    <source>
        <dbReference type="ARBA" id="ARBA00022801"/>
    </source>
</evidence>
<sequence length="102" mass="10967">MDVDVHGGHVYIKGTDTIAGSTATLAECVRNFIKFTGASKVEALENATLHPAQMLGIESQKGTLAFGADADILILDDDLFLQRVFIAGKEATSDNVKFNRKL</sequence>
<evidence type="ECO:0000313" key="3">
    <source>
        <dbReference type="EMBL" id="KAJ2844583.1"/>
    </source>
</evidence>
<accession>A0A9W8I282</accession>
<keyword evidence="1 3" id="KW-0378">Hydrolase</keyword>
<protein>
    <submittedName>
        <fullName evidence="3">N-acetyl-glucosamine-6-phosphate deacetylase</fullName>
        <ecNumber evidence="3">3.5.1.25</ecNumber>
    </submittedName>
</protein>
<comment type="caution">
    <text evidence="3">The sequence shown here is derived from an EMBL/GenBank/DDBJ whole genome shotgun (WGS) entry which is preliminary data.</text>
</comment>
<dbReference type="Pfam" id="PF01979">
    <property type="entry name" value="Amidohydro_1"/>
    <property type="match status" value="1"/>
</dbReference>
<dbReference type="PANTHER" id="PTHR11113">
    <property type="entry name" value="N-ACETYLGLUCOSAMINE-6-PHOSPHATE DEACETYLASE"/>
    <property type="match status" value="1"/>
</dbReference>
<dbReference type="SUPFAM" id="SSF51338">
    <property type="entry name" value="Composite domain of metallo-dependent hydrolases"/>
    <property type="match status" value="1"/>
</dbReference>
<dbReference type="InterPro" id="IPR006680">
    <property type="entry name" value="Amidohydro-rel"/>
</dbReference>
<dbReference type="GO" id="GO:0008448">
    <property type="term" value="F:N-acetylglucosamine-6-phosphate deacetylase activity"/>
    <property type="evidence" value="ECO:0007669"/>
    <property type="project" value="UniProtKB-EC"/>
</dbReference>
<evidence type="ECO:0000313" key="4">
    <source>
        <dbReference type="Proteomes" id="UP001139887"/>
    </source>
</evidence>
<dbReference type="Proteomes" id="UP001139887">
    <property type="component" value="Unassembled WGS sequence"/>
</dbReference>
<keyword evidence="4" id="KW-1185">Reference proteome</keyword>
<name>A0A9W8I282_9FUNG</name>
<feature type="domain" description="Amidohydrolase-related" evidence="2">
    <location>
        <begin position="14"/>
        <end position="89"/>
    </location>
</feature>
<dbReference type="PANTHER" id="PTHR11113:SF14">
    <property type="entry name" value="N-ACETYLGLUCOSAMINE-6-PHOSPHATE DEACETYLASE"/>
    <property type="match status" value="1"/>
</dbReference>
<gene>
    <name evidence="3" type="primary">NAG2_2</name>
    <name evidence="3" type="ORF">IWW36_005130</name>
</gene>
<dbReference type="InterPro" id="IPR032466">
    <property type="entry name" value="Metal_Hydrolase"/>
</dbReference>
<dbReference type="Gene3D" id="2.30.40.10">
    <property type="entry name" value="Urease, subunit C, domain 1"/>
    <property type="match status" value="1"/>
</dbReference>
<organism evidence="3 4">
    <name type="scientific">Coemansia brasiliensis</name>
    <dbReference type="NCBI Taxonomy" id="2650707"/>
    <lineage>
        <taxon>Eukaryota</taxon>
        <taxon>Fungi</taxon>
        <taxon>Fungi incertae sedis</taxon>
        <taxon>Zoopagomycota</taxon>
        <taxon>Kickxellomycotina</taxon>
        <taxon>Kickxellomycetes</taxon>
        <taxon>Kickxellales</taxon>
        <taxon>Kickxellaceae</taxon>
        <taxon>Coemansia</taxon>
    </lineage>
</organism>
<dbReference type="SUPFAM" id="SSF51556">
    <property type="entry name" value="Metallo-dependent hydrolases"/>
    <property type="match status" value="1"/>
</dbReference>
<dbReference type="OrthoDB" id="10264777at2759"/>
<dbReference type="InterPro" id="IPR011059">
    <property type="entry name" value="Metal-dep_hydrolase_composite"/>
</dbReference>
<evidence type="ECO:0000259" key="2">
    <source>
        <dbReference type="Pfam" id="PF01979"/>
    </source>
</evidence>
<proteinExistence type="predicted"/>
<dbReference type="EMBL" id="JANBUW010001038">
    <property type="protein sequence ID" value="KAJ2844583.1"/>
    <property type="molecule type" value="Genomic_DNA"/>
</dbReference>
<reference evidence="3" key="1">
    <citation type="submission" date="2022-07" db="EMBL/GenBank/DDBJ databases">
        <title>Phylogenomic reconstructions and comparative analyses of Kickxellomycotina fungi.</title>
        <authorList>
            <person name="Reynolds N.K."/>
            <person name="Stajich J.E."/>
            <person name="Barry K."/>
            <person name="Grigoriev I.V."/>
            <person name="Crous P."/>
            <person name="Smith M.E."/>
        </authorList>
    </citation>
    <scope>NUCLEOTIDE SEQUENCE</scope>
    <source>
        <strain evidence="3">NRRL 1566</strain>
    </source>
</reference>
<dbReference type="AlphaFoldDB" id="A0A9W8I282"/>